<reference evidence="2 3" key="1">
    <citation type="submission" date="2018-09" db="EMBL/GenBank/DDBJ databases">
        <title>Genome sequence of Veillonella atypica isolated from periodontal Korean patients.</title>
        <authorList>
            <person name="Lee J.-H."/>
            <person name="Moon J.-H."/>
            <person name="Shin S.-Y."/>
        </authorList>
    </citation>
    <scope>NUCLEOTIDE SEQUENCE [LARGE SCALE GENOMIC DNA]</scope>
    <source>
        <strain evidence="2 3">KHUD_V1</strain>
    </source>
</reference>
<comment type="caution">
    <text evidence="2">The sequence shown here is derived from an EMBL/GenBank/DDBJ whole genome shotgun (WGS) entry which is preliminary data.</text>
</comment>
<accession>A0A3A6WL02</accession>
<evidence type="ECO:0000313" key="2">
    <source>
        <dbReference type="EMBL" id="RJY50370.1"/>
    </source>
</evidence>
<sequence length="124" mass="13751">MKLSKQHIQQQREAIDGLYELVKEAPASERKDTAMAYCEGCIAACDLALKILNGKKTEAPKVEELVEAALAVEDQPAVEEKPKRKRTTKKKAPAEDVLPIEEEPVVEAPVVKETPEEDDLDDLL</sequence>
<feature type="region of interest" description="Disordered" evidence="1">
    <location>
        <begin position="74"/>
        <end position="124"/>
    </location>
</feature>
<proteinExistence type="predicted"/>
<evidence type="ECO:0000256" key="1">
    <source>
        <dbReference type="SAM" id="MobiDB-lite"/>
    </source>
</evidence>
<organism evidence="2 3">
    <name type="scientific">Veillonella atypica</name>
    <dbReference type="NCBI Taxonomy" id="39777"/>
    <lineage>
        <taxon>Bacteria</taxon>
        <taxon>Bacillati</taxon>
        <taxon>Bacillota</taxon>
        <taxon>Negativicutes</taxon>
        <taxon>Veillonellales</taxon>
        <taxon>Veillonellaceae</taxon>
        <taxon>Veillonella</taxon>
    </lineage>
</organism>
<protein>
    <submittedName>
        <fullName evidence="2">Uncharacterized protein</fullName>
    </submittedName>
</protein>
<feature type="compositionally biased region" description="Acidic residues" evidence="1">
    <location>
        <begin position="115"/>
        <end position="124"/>
    </location>
</feature>
<dbReference type="Proteomes" id="UP000277803">
    <property type="component" value="Unassembled WGS sequence"/>
</dbReference>
<dbReference type="EMBL" id="QXZZ01000028">
    <property type="protein sequence ID" value="RJY50370.1"/>
    <property type="molecule type" value="Genomic_DNA"/>
</dbReference>
<dbReference type="RefSeq" id="WP_119982588.1">
    <property type="nucleotide sequence ID" value="NZ_QXZZ01000028.1"/>
</dbReference>
<name>A0A3A6WL02_9FIRM</name>
<evidence type="ECO:0000313" key="3">
    <source>
        <dbReference type="Proteomes" id="UP000277803"/>
    </source>
</evidence>
<dbReference type="AlphaFoldDB" id="A0A3A6WL02"/>
<gene>
    <name evidence="2" type="ORF">D2965_05775</name>
</gene>